<comment type="caution">
    <text evidence="1">The sequence shown here is derived from an EMBL/GenBank/DDBJ whole genome shotgun (WGS) entry which is preliminary data.</text>
</comment>
<dbReference type="EMBL" id="CAJVPL010001017">
    <property type="protein sequence ID" value="CAG8547104.1"/>
    <property type="molecule type" value="Genomic_DNA"/>
</dbReference>
<dbReference type="Proteomes" id="UP000789831">
    <property type="component" value="Unassembled WGS sequence"/>
</dbReference>
<name>A0A9N9FPE4_9GLOM</name>
<proteinExistence type="predicted"/>
<gene>
    <name evidence="1" type="ORF">AGERDE_LOCUS6474</name>
</gene>
<sequence>MYRIEAQDDFHDSVSSFTVRRLLCCERNGVNTEIDLQTQMKVL</sequence>
<evidence type="ECO:0000313" key="1">
    <source>
        <dbReference type="EMBL" id="CAG8547104.1"/>
    </source>
</evidence>
<protein>
    <submittedName>
        <fullName evidence="1">7302_t:CDS:1</fullName>
    </submittedName>
</protein>
<accession>A0A9N9FPE4</accession>
<evidence type="ECO:0000313" key="2">
    <source>
        <dbReference type="Proteomes" id="UP000789831"/>
    </source>
</evidence>
<keyword evidence="2" id="KW-1185">Reference proteome</keyword>
<dbReference type="AlphaFoldDB" id="A0A9N9FPE4"/>
<organism evidence="1 2">
    <name type="scientific">Ambispora gerdemannii</name>
    <dbReference type="NCBI Taxonomy" id="144530"/>
    <lineage>
        <taxon>Eukaryota</taxon>
        <taxon>Fungi</taxon>
        <taxon>Fungi incertae sedis</taxon>
        <taxon>Mucoromycota</taxon>
        <taxon>Glomeromycotina</taxon>
        <taxon>Glomeromycetes</taxon>
        <taxon>Archaeosporales</taxon>
        <taxon>Ambisporaceae</taxon>
        <taxon>Ambispora</taxon>
    </lineage>
</organism>
<reference evidence="1" key="1">
    <citation type="submission" date="2021-06" db="EMBL/GenBank/DDBJ databases">
        <authorList>
            <person name="Kallberg Y."/>
            <person name="Tangrot J."/>
            <person name="Rosling A."/>
        </authorList>
    </citation>
    <scope>NUCLEOTIDE SEQUENCE</scope>
    <source>
        <strain evidence="1">MT106</strain>
    </source>
</reference>